<keyword evidence="4" id="KW-1185">Reference proteome</keyword>
<evidence type="ECO:0000259" key="2">
    <source>
        <dbReference type="Pfam" id="PF18962"/>
    </source>
</evidence>
<dbReference type="Pfam" id="PF18962">
    <property type="entry name" value="Por_Secre_tail"/>
    <property type="match status" value="1"/>
</dbReference>
<gene>
    <name evidence="3" type="ordered locus">Halhy_3863</name>
</gene>
<dbReference type="HOGENOM" id="CLU_1041171_0_0_10"/>
<dbReference type="InterPro" id="IPR026444">
    <property type="entry name" value="Secre_tail"/>
</dbReference>
<dbReference type="eggNOG" id="ENOG502ZDT2">
    <property type="taxonomic scope" value="Bacteria"/>
</dbReference>
<proteinExistence type="predicted"/>
<sequence>MKQTIQVLLCWAVTFLCLPLGNAQTLTRISVSKDTLPTGAKTYVANVKVAGFKKIIGASFAVAWDSAVIEFDSIGNFGLPLSKDDHFGYLNTKNGVLRFLWQESFSGLTLKDNTTLFSIYYKIIGKPGSKSPISFVNIATSPTLEKEIIDTTFATVNTEYQDGLVLIKSLTSPSVFANDPNKFRINKAYPNPFNTQLTMEFSLSEAGPVGIEVVDVLGRVVHTEQRSFLAGKQELLLPKSVFPSPGNYYVRMYQGTSFTLQPVILLQ</sequence>
<protein>
    <recommendedName>
        <fullName evidence="2">Secretion system C-terminal sorting domain-containing protein</fullName>
    </recommendedName>
</protein>
<dbReference type="GO" id="GO:0030246">
    <property type="term" value="F:carbohydrate binding"/>
    <property type="evidence" value="ECO:0007669"/>
    <property type="project" value="InterPro"/>
</dbReference>
<evidence type="ECO:0000256" key="1">
    <source>
        <dbReference type="SAM" id="SignalP"/>
    </source>
</evidence>
<dbReference type="EMBL" id="CP002691">
    <property type="protein sequence ID" value="AEE51714.1"/>
    <property type="molecule type" value="Genomic_DNA"/>
</dbReference>
<dbReference type="KEGG" id="hhy:Halhy_3863"/>
<evidence type="ECO:0000313" key="3">
    <source>
        <dbReference type="EMBL" id="AEE51714.1"/>
    </source>
</evidence>
<feature type="signal peptide" evidence="1">
    <location>
        <begin position="1"/>
        <end position="23"/>
    </location>
</feature>
<dbReference type="InterPro" id="IPR008965">
    <property type="entry name" value="CBM2/CBM3_carb-bd_dom_sf"/>
</dbReference>
<dbReference type="STRING" id="760192.Halhy_3863"/>
<dbReference type="AlphaFoldDB" id="F4L380"/>
<evidence type="ECO:0000313" key="4">
    <source>
        <dbReference type="Proteomes" id="UP000008461"/>
    </source>
</evidence>
<reference key="2">
    <citation type="submission" date="2011-04" db="EMBL/GenBank/DDBJ databases">
        <title>Complete sequence of chromosome of Haliscomenobacter hydrossis DSM 1100.</title>
        <authorList>
            <consortium name="US DOE Joint Genome Institute (JGI-PGF)"/>
            <person name="Lucas S."/>
            <person name="Han J."/>
            <person name="Lapidus A."/>
            <person name="Bruce D."/>
            <person name="Goodwin L."/>
            <person name="Pitluck S."/>
            <person name="Peters L."/>
            <person name="Kyrpides N."/>
            <person name="Mavromatis K."/>
            <person name="Ivanova N."/>
            <person name="Ovchinnikova G."/>
            <person name="Pagani I."/>
            <person name="Daligault H."/>
            <person name="Detter J.C."/>
            <person name="Han C."/>
            <person name="Land M."/>
            <person name="Hauser L."/>
            <person name="Markowitz V."/>
            <person name="Cheng J.-F."/>
            <person name="Hugenholtz P."/>
            <person name="Woyke T."/>
            <person name="Wu D."/>
            <person name="Verbarg S."/>
            <person name="Frueling A."/>
            <person name="Brambilla E."/>
            <person name="Klenk H.-P."/>
            <person name="Eisen J.A."/>
        </authorList>
    </citation>
    <scope>NUCLEOTIDE SEQUENCE</scope>
    <source>
        <strain>DSM 1100</strain>
    </source>
</reference>
<dbReference type="RefSeq" id="WP_013766253.1">
    <property type="nucleotide sequence ID" value="NC_015510.1"/>
</dbReference>
<dbReference type="Proteomes" id="UP000008461">
    <property type="component" value="Chromosome"/>
</dbReference>
<organism evidence="3 4">
    <name type="scientific">Haliscomenobacter hydrossis (strain ATCC 27775 / DSM 1100 / LMG 10767 / O)</name>
    <dbReference type="NCBI Taxonomy" id="760192"/>
    <lineage>
        <taxon>Bacteria</taxon>
        <taxon>Pseudomonadati</taxon>
        <taxon>Bacteroidota</taxon>
        <taxon>Saprospiria</taxon>
        <taxon>Saprospirales</taxon>
        <taxon>Haliscomenobacteraceae</taxon>
        <taxon>Haliscomenobacter</taxon>
    </lineage>
</organism>
<accession>F4L380</accession>
<dbReference type="SUPFAM" id="SSF49384">
    <property type="entry name" value="Carbohydrate-binding domain"/>
    <property type="match status" value="1"/>
</dbReference>
<dbReference type="OrthoDB" id="9794725at2"/>
<reference evidence="3 4" key="1">
    <citation type="journal article" date="2011" name="Stand. Genomic Sci.">
        <title>Complete genome sequence of Haliscomenobacter hydrossis type strain (O).</title>
        <authorList>
            <consortium name="US DOE Joint Genome Institute (JGI-PGF)"/>
            <person name="Daligault H."/>
            <person name="Lapidus A."/>
            <person name="Zeytun A."/>
            <person name="Nolan M."/>
            <person name="Lucas S."/>
            <person name="Del Rio T.G."/>
            <person name="Tice H."/>
            <person name="Cheng J.F."/>
            <person name="Tapia R."/>
            <person name="Han C."/>
            <person name="Goodwin L."/>
            <person name="Pitluck S."/>
            <person name="Liolios K."/>
            <person name="Pagani I."/>
            <person name="Ivanova N."/>
            <person name="Huntemann M."/>
            <person name="Mavromatis K."/>
            <person name="Mikhailova N."/>
            <person name="Pati A."/>
            <person name="Chen A."/>
            <person name="Palaniappan K."/>
            <person name="Land M."/>
            <person name="Hauser L."/>
            <person name="Brambilla E.M."/>
            <person name="Rohde M."/>
            <person name="Verbarg S."/>
            <person name="Goker M."/>
            <person name="Bristow J."/>
            <person name="Eisen J.A."/>
            <person name="Markowitz V."/>
            <person name="Hugenholtz P."/>
            <person name="Kyrpides N.C."/>
            <person name="Klenk H.P."/>
            <person name="Woyke T."/>
        </authorList>
    </citation>
    <scope>NUCLEOTIDE SEQUENCE [LARGE SCALE GENOMIC DNA]</scope>
    <source>
        <strain evidence="4">ATCC 27775 / DSM 1100 / LMG 10767 / O</strain>
    </source>
</reference>
<feature type="domain" description="Secretion system C-terminal sorting" evidence="2">
    <location>
        <begin position="189"/>
        <end position="259"/>
    </location>
</feature>
<dbReference type="NCBIfam" id="TIGR04183">
    <property type="entry name" value="Por_Secre_tail"/>
    <property type="match status" value="1"/>
</dbReference>
<name>F4L380_HALH1</name>
<keyword evidence="1" id="KW-0732">Signal</keyword>
<dbReference type="Gene3D" id="2.60.40.680">
    <property type="match status" value="1"/>
</dbReference>
<feature type="chain" id="PRO_5003316380" description="Secretion system C-terminal sorting domain-containing protein" evidence="1">
    <location>
        <begin position="24"/>
        <end position="267"/>
    </location>
</feature>